<accession>A0A1R3JBU7</accession>
<sequence>MAQEAAEIAIGSIGRGYDLALDLRLKYCNGDATDSPLIKLDEVGCYDVALPGGISISNVPELVKCTSNQGPATRSSSDVISFQQMSEQFNHDMSLSGKIPSGFFNAMFDFSGCWQKDAVNTKTLAFDGMFITLYTASLQHSQMALHDHVKKAVPPSWEPAALARFIRTFGTHIIVGVKMGGKDVIYVKQQRSSIVDPADLQTKLKKMADEKFLENNGQNRIDLKQVKLNNEVFDELPRQWAPVFKEFPRGLQHRRQSNSFLQFKFLGPKLYINTIPVEFVDVGRRPVTGLRLYLEGKRSNRLAIYMQHLSSLPTYFQLVDEHEDTLPQESYNKRYFEKVRWKNFSRVCTAPVESYNDHSIVTGAQLHVEKYGLKKVLFLRLHFSTVLGAIIVRHSEWDGSFGIATQSGVLSDLLSKPLTPPPREPKPQSSSSVYHGGASSSVYPGGPPIPNYTPKLLKFVDTAEMKRGPEDRPGYWVVSGARLVVEKGKIALRVKYSLLTAILPDENS</sequence>
<dbReference type="STRING" id="93759.A0A1R3JBU7"/>
<gene>
    <name evidence="3" type="ORF">COLO4_17716</name>
</gene>
<dbReference type="PROSITE" id="PS51412">
    <property type="entry name" value="MACPF_2"/>
    <property type="match status" value="1"/>
</dbReference>
<dbReference type="OrthoDB" id="1366754at2759"/>
<dbReference type="GO" id="GO:2000031">
    <property type="term" value="P:regulation of salicylic acid mediated signaling pathway"/>
    <property type="evidence" value="ECO:0007669"/>
    <property type="project" value="InterPro"/>
</dbReference>
<dbReference type="Pfam" id="PF01823">
    <property type="entry name" value="MACPF"/>
    <property type="match status" value="1"/>
</dbReference>
<organism evidence="3 4">
    <name type="scientific">Corchorus olitorius</name>
    <dbReference type="NCBI Taxonomy" id="93759"/>
    <lineage>
        <taxon>Eukaryota</taxon>
        <taxon>Viridiplantae</taxon>
        <taxon>Streptophyta</taxon>
        <taxon>Embryophyta</taxon>
        <taxon>Tracheophyta</taxon>
        <taxon>Spermatophyta</taxon>
        <taxon>Magnoliopsida</taxon>
        <taxon>eudicotyledons</taxon>
        <taxon>Gunneridae</taxon>
        <taxon>Pentapetalae</taxon>
        <taxon>rosids</taxon>
        <taxon>malvids</taxon>
        <taxon>Malvales</taxon>
        <taxon>Malvaceae</taxon>
        <taxon>Grewioideae</taxon>
        <taxon>Apeibeae</taxon>
        <taxon>Corchorus</taxon>
    </lineage>
</organism>
<feature type="region of interest" description="Disordered" evidence="1">
    <location>
        <begin position="414"/>
        <end position="447"/>
    </location>
</feature>
<dbReference type="InterPro" id="IPR020864">
    <property type="entry name" value="MACPF"/>
</dbReference>
<dbReference type="AlphaFoldDB" id="A0A1R3JBU7"/>
<feature type="compositionally biased region" description="Low complexity" evidence="1">
    <location>
        <begin position="427"/>
        <end position="443"/>
    </location>
</feature>
<evidence type="ECO:0000313" key="3">
    <source>
        <dbReference type="EMBL" id="OMO92302.1"/>
    </source>
</evidence>
<reference evidence="4" key="1">
    <citation type="submission" date="2013-09" db="EMBL/GenBank/DDBJ databases">
        <title>Corchorus olitorius genome sequencing.</title>
        <authorList>
            <person name="Alam M."/>
            <person name="Haque M.S."/>
            <person name="Islam M.S."/>
            <person name="Emdad E.M."/>
            <person name="Islam M.M."/>
            <person name="Ahmed B."/>
            <person name="Halim A."/>
            <person name="Hossen Q.M.M."/>
            <person name="Hossain M.Z."/>
            <person name="Ahmed R."/>
            <person name="Khan M.M."/>
            <person name="Islam R."/>
            <person name="Rashid M.M."/>
            <person name="Khan S.A."/>
            <person name="Rahman M.S."/>
            <person name="Alam M."/>
            <person name="Yahiya A.S."/>
            <person name="Khan M.S."/>
            <person name="Azam M.S."/>
            <person name="Haque T."/>
            <person name="Lashkar M.Z.H."/>
            <person name="Akhand A.I."/>
            <person name="Morshed G."/>
            <person name="Roy S."/>
            <person name="Uddin K.S."/>
            <person name="Rabeya T."/>
            <person name="Hossain A.S."/>
            <person name="Chowdhury A."/>
            <person name="Snigdha A.R."/>
            <person name="Mortoza M.S."/>
            <person name="Matin S.A."/>
            <person name="Hoque S.M.E."/>
            <person name="Islam M.K."/>
            <person name="Roy D.K."/>
            <person name="Haider R."/>
            <person name="Moosa M.M."/>
            <person name="Elias S.M."/>
            <person name="Hasan A.M."/>
            <person name="Jahan S."/>
            <person name="Shafiuddin M."/>
            <person name="Mahmood N."/>
            <person name="Shommy N.S."/>
        </authorList>
    </citation>
    <scope>NUCLEOTIDE SEQUENCE [LARGE SCALE GENOMIC DNA]</scope>
    <source>
        <strain evidence="4">cv. O-4</strain>
    </source>
</reference>
<evidence type="ECO:0000259" key="2">
    <source>
        <dbReference type="PROSITE" id="PS51412"/>
    </source>
</evidence>
<protein>
    <recommendedName>
        <fullName evidence="2">MACPF domain-containing protein</fullName>
    </recommendedName>
</protein>
<evidence type="ECO:0000256" key="1">
    <source>
        <dbReference type="SAM" id="MobiDB-lite"/>
    </source>
</evidence>
<dbReference type="GO" id="GO:0009626">
    <property type="term" value="P:plant-type hypersensitive response"/>
    <property type="evidence" value="ECO:0007669"/>
    <property type="project" value="TreeGrafter"/>
</dbReference>
<keyword evidence="4" id="KW-1185">Reference proteome</keyword>
<proteinExistence type="predicted"/>
<evidence type="ECO:0000313" key="4">
    <source>
        <dbReference type="Proteomes" id="UP000187203"/>
    </source>
</evidence>
<dbReference type="EMBL" id="AWUE01016378">
    <property type="protein sequence ID" value="OMO92302.1"/>
    <property type="molecule type" value="Genomic_DNA"/>
</dbReference>
<name>A0A1R3JBU7_9ROSI</name>
<feature type="domain" description="MACPF" evidence="2">
    <location>
        <begin position="1"/>
        <end position="323"/>
    </location>
</feature>
<dbReference type="GO" id="GO:0005886">
    <property type="term" value="C:plasma membrane"/>
    <property type="evidence" value="ECO:0007669"/>
    <property type="project" value="TreeGrafter"/>
</dbReference>
<dbReference type="Proteomes" id="UP000187203">
    <property type="component" value="Unassembled WGS sequence"/>
</dbReference>
<dbReference type="InterPro" id="IPR044663">
    <property type="entry name" value="CAD1/NSL1-like"/>
</dbReference>
<dbReference type="PANTHER" id="PTHR33199">
    <property type="entry name" value="MACPF DOMAIN-CONTAINING PROTEIN CAD1"/>
    <property type="match status" value="1"/>
</dbReference>
<dbReference type="PANTHER" id="PTHR33199:SF13">
    <property type="entry name" value="MAC_PERFORIN DOMAIN-CONTAINING PROTEIN"/>
    <property type="match status" value="1"/>
</dbReference>
<comment type="caution">
    <text evidence="3">The sequence shown here is derived from an EMBL/GenBank/DDBJ whole genome shotgun (WGS) entry which is preliminary data.</text>
</comment>